<sequence>MKLLKCYFFVSLFEMCLSAKLTITSAPSNKIWNVRKIDSKLQCKVTGVAVNIIWKKNNVPITLNTPHISQEDLKLKHGAISRLTFQHLQKNDEGSYVCIARDGGGQTVTSKPAQVSISIHSLIVRRSTQLKELVPATPNITLVTKSETHATVYYHIVNNKTCVIDNCTFIITSADKVFIQLCPFPLITKNISGVFDIDCLFPQTTYSLTVVCANADGQSKFSDPYAFETLPISPVTPSYQLSSKPTNVSVVKVNGSLYNISWVYSEANERIIYQVSLTPSEKFEKLYRNVSYLYSSVLVNTSPCVGYTVVVQACLPSDCTPVSNADLILPTCAQQPSTVLTPTTANNSLSNSTVYPISSIMTLEPNTFSNLHLVALICAVALIGIAVVVISALCWKRRRLGPPSTPINLVGTTTPDGTMRTNDYYTPMSPQEFSSAQQALFEEKLAGVLIETKRLTLAKILGEGEFGYVYKGKLKGIEGDAVFEKEVAVKSIKIEDATISEKEEFIEEGLRMKNLKHCNVMHLVGVCLTDNSFVESFSILPGSPLVILPFMPKGDLRNYLFTCRTSGYSKSFTIVKLLQFALDIAQGMEYLTSNHFVHRDLAARNCMLDENFNVVVSDFGLSRKLYTENYYRLKHNVKLPVKWMAIESLTDWIFNSATDVWAFGVTMWEILTLCQIPYPGVTNSEVHALLRSGVRLPKPPSCPSELWHRVVVPCWCAQASDRITFSKIVFHLMEYIRKPSEDLLVPLNEPLESIATSTGYEDPVPVLSNGYKLAEDDSLMEKDRCESLPLLHDTEIDSVTSSVIDL</sequence>
<evidence type="ECO:0000256" key="19">
    <source>
        <dbReference type="SAM" id="SignalP"/>
    </source>
</evidence>
<evidence type="ECO:0000313" key="23">
    <source>
        <dbReference type="EMBL" id="CAK8694004.1"/>
    </source>
</evidence>
<keyword evidence="9 18" id="KW-1133">Transmembrane helix</keyword>
<dbReference type="PROSITE" id="PS50011">
    <property type="entry name" value="PROTEIN_KINASE_DOM"/>
    <property type="match status" value="1"/>
</dbReference>
<keyword evidence="24" id="KW-1185">Reference proteome</keyword>
<evidence type="ECO:0000256" key="11">
    <source>
        <dbReference type="ARBA" id="ARBA00023137"/>
    </source>
</evidence>
<feature type="domain" description="Ig-like" evidence="21">
    <location>
        <begin position="41"/>
        <end position="116"/>
    </location>
</feature>
<keyword evidence="12" id="KW-1015">Disulfide bond</keyword>
<dbReference type="InterPro" id="IPR001245">
    <property type="entry name" value="Ser-Thr/Tyr_kinase_cat_dom"/>
</dbReference>
<keyword evidence="10 18" id="KW-0472">Membrane</keyword>
<dbReference type="Pfam" id="PF13927">
    <property type="entry name" value="Ig_3"/>
    <property type="match status" value="1"/>
</dbReference>
<feature type="domain" description="Fibronectin type-III" evidence="22">
    <location>
        <begin position="134"/>
        <end position="232"/>
    </location>
</feature>
<gene>
    <name evidence="23" type="ORF">CVLEPA_LOCUS27279</name>
</gene>
<feature type="transmembrane region" description="Helical" evidence="18">
    <location>
        <begin position="371"/>
        <end position="395"/>
    </location>
</feature>
<dbReference type="PIRSF" id="PIRSF000615">
    <property type="entry name" value="TyrPK_CSF1-R"/>
    <property type="match status" value="1"/>
</dbReference>
<keyword evidence="15" id="KW-0393">Immunoglobulin domain</keyword>
<dbReference type="PANTHER" id="PTHR24416:SF564">
    <property type="entry name" value="MACROPHAGE-STIMULATING PROTEIN RECEPTOR"/>
    <property type="match status" value="1"/>
</dbReference>
<dbReference type="InterPro" id="IPR036179">
    <property type="entry name" value="Ig-like_dom_sf"/>
</dbReference>
<reference evidence="23 24" key="1">
    <citation type="submission" date="2024-02" db="EMBL/GenBank/DDBJ databases">
        <authorList>
            <person name="Daric V."/>
            <person name="Darras S."/>
        </authorList>
    </citation>
    <scope>NUCLEOTIDE SEQUENCE [LARGE SCALE GENOMIC DNA]</scope>
</reference>
<evidence type="ECO:0000256" key="12">
    <source>
        <dbReference type="ARBA" id="ARBA00023157"/>
    </source>
</evidence>
<dbReference type="Pfam" id="PF07714">
    <property type="entry name" value="PK_Tyr_Ser-Thr"/>
    <property type="match status" value="1"/>
</dbReference>
<dbReference type="CDD" id="cd00192">
    <property type="entry name" value="PTKc"/>
    <property type="match status" value="1"/>
</dbReference>
<dbReference type="PANTHER" id="PTHR24416">
    <property type="entry name" value="TYROSINE-PROTEIN KINASE RECEPTOR"/>
    <property type="match status" value="1"/>
</dbReference>
<evidence type="ECO:0000256" key="15">
    <source>
        <dbReference type="ARBA" id="ARBA00023319"/>
    </source>
</evidence>
<feature type="domain" description="Protein kinase" evidence="20">
    <location>
        <begin position="455"/>
        <end position="736"/>
    </location>
</feature>
<dbReference type="InterPro" id="IPR050122">
    <property type="entry name" value="RTK"/>
</dbReference>
<dbReference type="Gene3D" id="3.30.200.20">
    <property type="entry name" value="Phosphorylase Kinase, domain 1"/>
    <property type="match status" value="1"/>
</dbReference>
<evidence type="ECO:0000256" key="7">
    <source>
        <dbReference type="ARBA" id="ARBA00022777"/>
    </source>
</evidence>
<keyword evidence="19" id="KW-0732">Signal</keyword>
<evidence type="ECO:0000256" key="2">
    <source>
        <dbReference type="ARBA" id="ARBA00011902"/>
    </source>
</evidence>
<dbReference type="InterPro" id="IPR013783">
    <property type="entry name" value="Ig-like_fold"/>
</dbReference>
<dbReference type="CDD" id="cd00096">
    <property type="entry name" value="Ig"/>
    <property type="match status" value="1"/>
</dbReference>
<evidence type="ECO:0000259" key="21">
    <source>
        <dbReference type="PROSITE" id="PS50835"/>
    </source>
</evidence>
<keyword evidence="6" id="KW-0677">Repeat</keyword>
<evidence type="ECO:0000256" key="3">
    <source>
        <dbReference type="ARBA" id="ARBA00022553"/>
    </source>
</evidence>
<dbReference type="InterPro" id="IPR011009">
    <property type="entry name" value="Kinase-like_dom_sf"/>
</dbReference>
<keyword evidence="17" id="KW-0547">Nucleotide-binding</keyword>
<name>A0ABP0GTI9_CLALP</name>
<evidence type="ECO:0000256" key="5">
    <source>
        <dbReference type="ARBA" id="ARBA00022692"/>
    </source>
</evidence>
<evidence type="ECO:0000256" key="18">
    <source>
        <dbReference type="SAM" id="Phobius"/>
    </source>
</evidence>
<dbReference type="EMBL" id="CAWYQH010000141">
    <property type="protein sequence ID" value="CAK8694004.1"/>
    <property type="molecule type" value="Genomic_DNA"/>
</dbReference>
<dbReference type="Gene3D" id="1.10.510.10">
    <property type="entry name" value="Transferase(Phosphotransferase) domain 1"/>
    <property type="match status" value="1"/>
</dbReference>
<evidence type="ECO:0000256" key="8">
    <source>
        <dbReference type="ARBA" id="ARBA00022840"/>
    </source>
</evidence>
<comment type="catalytic activity">
    <reaction evidence="16">
        <text>L-tyrosyl-[protein] + ATP = O-phospho-L-tyrosyl-[protein] + ADP + H(+)</text>
        <dbReference type="Rhea" id="RHEA:10596"/>
        <dbReference type="Rhea" id="RHEA-COMP:10136"/>
        <dbReference type="Rhea" id="RHEA-COMP:20101"/>
        <dbReference type="ChEBI" id="CHEBI:15378"/>
        <dbReference type="ChEBI" id="CHEBI:30616"/>
        <dbReference type="ChEBI" id="CHEBI:46858"/>
        <dbReference type="ChEBI" id="CHEBI:61978"/>
        <dbReference type="ChEBI" id="CHEBI:456216"/>
        <dbReference type="EC" id="2.7.10.1"/>
    </reaction>
</comment>
<keyword evidence="5 18" id="KW-0812">Transmembrane</keyword>
<organism evidence="23 24">
    <name type="scientific">Clavelina lepadiformis</name>
    <name type="common">Light-bulb sea squirt</name>
    <name type="synonym">Ascidia lepadiformis</name>
    <dbReference type="NCBI Taxonomy" id="159417"/>
    <lineage>
        <taxon>Eukaryota</taxon>
        <taxon>Metazoa</taxon>
        <taxon>Chordata</taxon>
        <taxon>Tunicata</taxon>
        <taxon>Ascidiacea</taxon>
        <taxon>Aplousobranchia</taxon>
        <taxon>Clavelinidae</taxon>
        <taxon>Clavelina</taxon>
    </lineage>
</organism>
<evidence type="ECO:0000256" key="17">
    <source>
        <dbReference type="PROSITE-ProRule" id="PRU10141"/>
    </source>
</evidence>
<dbReference type="InterPro" id="IPR007110">
    <property type="entry name" value="Ig-like_dom"/>
</dbReference>
<dbReference type="InterPro" id="IPR020635">
    <property type="entry name" value="Tyr_kinase_cat_dom"/>
</dbReference>
<dbReference type="PROSITE" id="PS00109">
    <property type="entry name" value="PROTEIN_KINASE_TYR"/>
    <property type="match status" value="1"/>
</dbReference>
<keyword evidence="3" id="KW-0597">Phosphoprotein</keyword>
<evidence type="ECO:0000313" key="24">
    <source>
        <dbReference type="Proteomes" id="UP001642483"/>
    </source>
</evidence>
<comment type="caution">
    <text evidence="23">The sequence shown here is derived from an EMBL/GenBank/DDBJ whole genome shotgun (WGS) entry which is preliminary data.</text>
</comment>
<keyword evidence="14" id="KW-0325">Glycoprotein</keyword>
<dbReference type="PROSITE" id="PS50835">
    <property type="entry name" value="IG_LIKE"/>
    <property type="match status" value="1"/>
</dbReference>
<keyword evidence="4" id="KW-0808">Transferase</keyword>
<dbReference type="InterPro" id="IPR000719">
    <property type="entry name" value="Prot_kinase_dom"/>
</dbReference>
<dbReference type="InterPro" id="IPR017441">
    <property type="entry name" value="Protein_kinase_ATP_BS"/>
</dbReference>
<keyword evidence="8 17" id="KW-0067">ATP-binding</keyword>
<dbReference type="Gene3D" id="2.60.40.10">
    <property type="entry name" value="Immunoglobulins"/>
    <property type="match status" value="2"/>
</dbReference>
<comment type="subcellular location">
    <subcellularLocation>
        <location evidence="1">Membrane</location>
        <topology evidence="1">Single-pass type I membrane protein</topology>
    </subcellularLocation>
</comment>
<feature type="signal peptide" evidence="19">
    <location>
        <begin position="1"/>
        <end position="18"/>
    </location>
</feature>
<dbReference type="SUPFAM" id="SSF49265">
    <property type="entry name" value="Fibronectin type III"/>
    <property type="match status" value="1"/>
</dbReference>
<keyword evidence="11" id="KW-0829">Tyrosine-protein kinase</keyword>
<evidence type="ECO:0000256" key="13">
    <source>
        <dbReference type="ARBA" id="ARBA00023170"/>
    </source>
</evidence>
<evidence type="ECO:0000256" key="1">
    <source>
        <dbReference type="ARBA" id="ARBA00004479"/>
    </source>
</evidence>
<evidence type="ECO:0000259" key="22">
    <source>
        <dbReference type="PROSITE" id="PS50853"/>
    </source>
</evidence>
<proteinExistence type="predicted"/>
<accession>A0ABP0GTI9</accession>
<keyword evidence="13" id="KW-0675">Receptor</keyword>
<dbReference type="PROSITE" id="PS50853">
    <property type="entry name" value="FN3"/>
    <property type="match status" value="1"/>
</dbReference>
<dbReference type="InterPro" id="IPR008266">
    <property type="entry name" value="Tyr_kinase_AS"/>
</dbReference>
<evidence type="ECO:0000256" key="6">
    <source>
        <dbReference type="ARBA" id="ARBA00022737"/>
    </source>
</evidence>
<evidence type="ECO:0000256" key="4">
    <source>
        <dbReference type="ARBA" id="ARBA00022679"/>
    </source>
</evidence>
<dbReference type="EC" id="2.7.10.1" evidence="2"/>
<dbReference type="InterPro" id="IPR036116">
    <property type="entry name" value="FN3_sf"/>
</dbReference>
<dbReference type="InterPro" id="IPR003961">
    <property type="entry name" value="FN3_dom"/>
</dbReference>
<feature type="chain" id="PRO_5047199823" description="receptor protein-tyrosine kinase" evidence="19">
    <location>
        <begin position="19"/>
        <end position="806"/>
    </location>
</feature>
<dbReference type="PRINTS" id="PR00109">
    <property type="entry name" value="TYRKINASE"/>
</dbReference>
<keyword evidence="7" id="KW-0418">Kinase</keyword>
<dbReference type="PROSITE" id="PS00107">
    <property type="entry name" value="PROTEIN_KINASE_ATP"/>
    <property type="match status" value="1"/>
</dbReference>
<evidence type="ECO:0000256" key="16">
    <source>
        <dbReference type="ARBA" id="ARBA00051243"/>
    </source>
</evidence>
<evidence type="ECO:0000256" key="9">
    <source>
        <dbReference type="ARBA" id="ARBA00022989"/>
    </source>
</evidence>
<feature type="binding site" evidence="17">
    <location>
        <position position="490"/>
    </location>
    <ligand>
        <name>ATP</name>
        <dbReference type="ChEBI" id="CHEBI:30616"/>
    </ligand>
</feature>
<dbReference type="SUPFAM" id="SSF56112">
    <property type="entry name" value="Protein kinase-like (PK-like)"/>
    <property type="match status" value="1"/>
</dbReference>
<evidence type="ECO:0000256" key="10">
    <source>
        <dbReference type="ARBA" id="ARBA00023136"/>
    </source>
</evidence>
<dbReference type="SUPFAM" id="SSF48726">
    <property type="entry name" value="Immunoglobulin"/>
    <property type="match status" value="1"/>
</dbReference>
<evidence type="ECO:0000256" key="14">
    <source>
        <dbReference type="ARBA" id="ARBA00023180"/>
    </source>
</evidence>
<evidence type="ECO:0000259" key="20">
    <source>
        <dbReference type="PROSITE" id="PS50011"/>
    </source>
</evidence>
<dbReference type="Proteomes" id="UP001642483">
    <property type="component" value="Unassembled WGS sequence"/>
</dbReference>
<dbReference type="SMART" id="SM00219">
    <property type="entry name" value="TyrKc"/>
    <property type="match status" value="1"/>
</dbReference>
<protein>
    <recommendedName>
        <fullName evidence="2">receptor protein-tyrosine kinase</fullName>
        <ecNumber evidence="2">2.7.10.1</ecNumber>
    </recommendedName>
</protein>